<keyword evidence="2" id="KW-1185">Reference proteome</keyword>
<dbReference type="AlphaFoldDB" id="A0A1I5IJ16"/>
<dbReference type="EMBL" id="FOUY01000104">
    <property type="protein sequence ID" value="SFO60200.1"/>
    <property type="molecule type" value="Genomic_DNA"/>
</dbReference>
<dbReference type="OrthoDB" id="3575546at2"/>
<accession>A0A1I5IJ16</accession>
<dbReference type="Proteomes" id="UP000199614">
    <property type="component" value="Unassembled WGS sequence"/>
</dbReference>
<evidence type="ECO:0000313" key="1">
    <source>
        <dbReference type="EMBL" id="SFO60200.1"/>
    </source>
</evidence>
<name>A0A1I5IJ16_PSUAM</name>
<reference evidence="1 2" key="1">
    <citation type="submission" date="2016-10" db="EMBL/GenBank/DDBJ databases">
        <authorList>
            <person name="de Groot N.N."/>
        </authorList>
    </citation>
    <scope>NUCLEOTIDE SEQUENCE [LARGE SCALE GENOMIC DNA]</scope>
    <source>
        <strain evidence="1 2">CGMCC 4.1877</strain>
    </source>
</reference>
<proteinExistence type="predicted"/>
<evidence type="ECO:0000313" key="2">
    <source>
        <dbReference type="Proteomes" id="UP000199614"/>
    </source>
</evidence>
<dbReference type="RefSeq" id="WP_093357344.1">
    <property type="nucleotide sequence ID" value="NZ_FOUY01000104.1"/>
</dbReference>
<organism evidence="1 2">
    <name type="scientific">Pseudonocardia ammonioxydans</name>
    <dbReference type="NCBI Taxonomy" id="260086"/>
    <lineage>
        <taxon>Bacteria</taxon>
        <taxon>Bacillati</taxon>
        <taxon>Actinomycetota</taxon>
        <taxon>Actinomycetes</taxon>
        <taxon>Pseudonocardiales</taxon>
        <taxon>Pseudonocardiaceae</taxon>
        <taxon>Pseudonocardia</taxon>
    </lineage>
</organism>
<protein>
    <recommendedName>
        <fullName evidence="3">TrwC relaxase</fullName>
    </recommendedName>
</protein>
<sequence length="258" mass="28180">MTGMARVGRYGSTRVEPASLFDVTDPAAAPPRDAHEVLFRAPVSLSVMLDGMTEAGLSDEIDAWGRAYSELLNRLLREVQESCGWAGDPERTSILSPARLELAGVVEALTPGFEQARWHCHVYVGAMATILATGERAPVSAEFLREGVHASAHAFHMNELRALAEQALDVAWGPPREGATVREIVDPPWHEYIGDDDRGVCPGPWEVTGTRVLADERFLRLAAEQEARRRAQREAGLGPDQEKLRAAGAAYWASMVRG</sequence>
<gene>
    <name evidence="1" type="ORF">SAMN05216207_11043</name>
</gene>
<evidence type="ECO:0008006" key="3">
    <source>
        <dbReference type="Google" id="ProtNLM"/>
    </source>
</evidence>